<reference evidence="2" key="1">
    <citation type="submission" date="2016-05" db="EMBL/GenBank/DDBJ databases">
        <authorList>
            <person name="Naeem Raeece"/>
        </authorList>
    </citation>
    <scope>NUCLEOTIDE SEQUENCE [LARGE SCALE GENOMIC DNA]</scope>
</reference>
<evidence type="ECO:0000313" key="1">
    <source>
        <dbReference type="EMBL" id="SBT31078.1"/>
    </source>
</evidence>
<dbReference type="AlphaFoldDB" id="A0A1A8YHQ0"/>
<proteinExistence type="predicted"/>
<protein>
    <submittedName>
        <fullName evidence="1">Uncharacterized protein</fullName>
    </submittedName>
</protein>
<gene>
    <name evidence="1" type="ORF">POVWA2_002230</name>
</gene>
<dbReference type="Proteomes" id="UP000078550">
    <property type="component" value="Unassembled WGS sequence"/>
</dbReference>
<organism evidence="1 2">
    <name type="scientific">Plasmodium ovale wallikeri</name>
    <dbReference type="NCBI Taxonomy" id="864142"/>
    <lineage>
        <taxon>Eukaryota</taxon>
        <taxon>Sar</taxon>
        <taxon>Alveolata</taxon>
        <taxon>Apicomplexa</taxon>
        <taxon>Aconoidasida</taxon>
        <taxon>Haemosporida</taxon>
        <taxon>Plasmodiidae</taxon>
        <taxon>Plasmodium</taxon>
        <taxon>Plasmodium (Plasmodium)</taxon>
    </lineage>
</organism>
<accession>A0A1A8YHQ0</accession>
<dbReference type="EMBL" id="FLRE01000010">
    <property type="protein sequence ID" value="SBT31078.1"/>
    <property type="molecule type" value="Genomic_DNA"/>
</dbReference>
<sequence length="205" mass="23956">MKGGSSLAHMYQAHPLQAKHLTQPSVHSFPPSPPISQMVLKRRYEYSPLEEIFFPKRIENSQYYEDTMEEKKKGKKKNDHSNINSIKDNLLHHDLSLDICQKKKDYYLSTKNTNNIQNYFFFYDYRKCIYNIDGKMYMDRNPVKILSNNSRKEHRTRASAPLAIASCRIMTTIRGTTAWMRPSACKTTTRLCTPTTYNMGEGINR</sequence>
<evidence type="ECO:0000313" key="2">
    <source>
        <dbReference type="Proteomes" id="UP000078550"/>
    </source>
</evidence>
<name>A0A1A8YHQ0_PLAOA</name>